<dbReference type="CDD" id="cd22784">
    <property type="entry name" value="DPBB_MltA_YuiC-like"/>
    <property type="match status" value="1"/>
</dbReference>
<dbReference type="OrthoDB" id="5624888at2"/>
<organism evidence="1 2">
    <name type="scientific">Tangfeifania diversioriginum</name>
    <dbReference type="NCBI Taxonomy" id="1168035"/>
    <lineage>
        <taxon>Bacteria</taxon>
        <taxon>Pseudomonadati</taxon>
        <taxon>Bacteroidota</taxon>
        <taxon>Bacteroidia</taxon>
        <taxon>Marinilabiliales</taxon>
        <taxon>Prolixibacteraceae</taxon>
        <taxon>Tangfeifania</taxon>
    </lineage>
</organism>
<keyword evidence="2" id="KW-1185">Reference proteome</keyword>
<evidence type="ECO:0000313" key="1">
    <source>
        <dbReference type="EMBL" id="SHJ87063.1"/>
    </source>
</evidence>
<dbReference type="STRING" id="1168035.SAMN05444280_13614"/>
<sequence>MSGVQSKIKNSMPVFLAIISFLVMVTDCKETETREMTVTASAFNTLPAQTHRDHAEIGAWGDTLKPGMKAIAVSRDLIEQGLTHNQLVEIKELPGKYRVLDKMHSRWKQKIDIYMGVNRDRAREWGTKKVTIKWEVEKQE</sequence>
<gene>
    <name evidence="1" type="ORF">SAMN05444280_13614</name>
</gene>
<dbReference type="AlphaFoldDB" id="A0A1M6MUU5"/>
<accession>A0A1M6MUU5</accession>
<dbReference type="RefSeq" id="WP_139279634.1">
    <property type="nucleotide sequence ID" value="NZ_FQZE01000036.1"/>
</dbReference>
<evidence type="ECO:0000313" key="2">
    <source>
        <dbReference type="Proteomes" id="UP000184050"/>
    </source>
</evidence>
<protein>
    <submittedName>
        <fullName evidence="1">3D (Asp-Asp-Asp) domain-containing protein</fullName>
    </submittedName>
</protein>
<reference evidence="1 2" key="1">
    <citation type="submission" date="2016-11" db="EMBL/GenBank/DDBJ databases">
        <authorList>
            <person name="Jaros S."/>
            <person name="Januszkiewicz K."/>
            <person name="Wedrychowicz H."/>
        </authorList>
    </citation>
    <scope>NUCLEOTIDE SEQUENCE [LARGE SCALE GENOMIC DNA]</scope>
    <source>
        <strain evidence="1 2">DSM 27063</strain>
    </source>
</reference>
<proteinExistence type="predicted"/>
<dbReference type="EMBL" id="FQZE01000036">
    <property type="protein sequence ID" value="SHJ87063.1"/>
    <property type="molecule type" value="Genomic_DNA"/>
</dbReference>
<dbReference type="Proteomes" id="UP000184050">
    <property type="component" value="Unassembled WGS sequence"/>
</dbReference>
<name>A0A1M6MUU5_9BACT</name>